<name>A0A6C0G624_9BACL</name>
<evidence type="ECO:0000256" key="6">
    <source>
        <dbReference type="ARBA" id="ARBA00023172"/>
    </source>
</evidence>
<evidence type="ECO:0000256" key="7">
    <source>
        <dbReference type="HAMAP-Rule" id="MF_00268"/>
    </source>
</evidence>
<keyword evidence="3 7" id="KW-0547">Nucleotide-binding</keyword>
<evidence type="ECO:0000256" key="5">
    <source>
        <dbReference type="ARBA" id="ARBA00023125"/>
    </source>
</evidence>
<keyword evidence="7 8" id="KW-0234">DNA repair</keyword>
<sequence>MADRKAALEMALRQIEKQFGKGSIMKLGESTHMQVETVSSGSLALDIALGIGGFPRGRVIEVYGPESSGKTTVALHAIAEVQRAGGQAAFIDAEHALDPSYANKLGVNIDELLLSQPDTGEQALEIAEALVRSGAVDIVVVDSVAALVPKAEIEGDMGDSHVGLQARLMSQALRKLSGAISKSKTIAIFINQLREKVGVMFGNPETTPGGRALKFYSTVRLDVRRIESIKQGNDVVGNRTRIKVVKNKVAPPFKQAEIDIMYGEGISKEGSIVDIGVEHDIIQKSGAWFSFNGERLGQGRENAKQFLKERADIASVIEKMIRDASNVAAATATAAFSEDEEDEDELDLDLE</sequence>
<dbReference type="GO" id="GO:0009432">
    <property type="term" value="P:SOS response"/>
    <property type="evidence" value="ECO:0007669"/>
    <property type="project" value="UniProtKB-UniRule"/>
</dbReference>
<dbReference type="AlphaFoldDB" id="A0A6C0G624"/>
<dbReference type="InterPro" id="IPR020587">
    <property type="entry name" value="RecA_monomer-monomer_interface"/>
</dbReference>
<dbReference type="Proteomes" id="UP000476064">
    <property type="component" value="Chromosome"/>
</dbReference>
<keyword evidence="5 7" id="KW-0238">DNA-binding</keyword>
<keyword evidence="7 9" id="KW-0227">DNA damage</keyword>
<feature type="compositionally biased region" description="Acidic residues" evidence="10">
    <location>
        <begin position="337"/>
        <end position="351"/>
    </location>
</feature>
<reference evidence="13 14" key="1">
    <citation type="submission" date="2020-01" db="EMBL/GenBank/DDBJ databases">
        <title>Paenibacillus sp. nov., isolated from tomato rhizosphere.</title>
        <authorList>
            <person name="Weon H.-Y."/>
            <person name="Lee S.A."/>
        </authorList>
    </citation>
    <scope>NUCLEOTIDE SEQUENCE [LARGE SCALE GENOMIC DNA]</scope>
    <source>
        <strain evidence="13 14">12200R-189</strain>
    </source>
</reference>
<dbReference type="NCBIfam" id="TIGR02012">
    <property type="entry name" value="tigrfam_recA"/>
    <property type="match status" value="1"/>
</dbReference>
<dbReference type="GO" id="GO:0005524">
    <property type="term" value="F:ATP binding"/>
    <property type="evidence" value="ECO:0007669"/>
    <property type="project" value="UniProtKB-UniRule"/>
</dbReference>
<evidence type="ECO:0000256" key="9">
    <source>
        <dbReference type="RuleBase" id="RU004527"/>
    </source>
</evidence>
<keyword evidence="14" id="KW-1185">Reference proteome</keyword>
<accession>A0A6C0G624</accession>
<evidence type="ECO:0000313" key="13">
    <source>
        <dbReference type="EMBL" id="QHT60765.1"/>
    </source>
</evidence>
<dbReference type="KEGG" id="plyc:GXP70_12955"/>
<dbReference type="SMART" id="SM00382">
    <property type="entry name" value="AAA"/>
    <property type="match status" value="1"/>
</dbReference>
<dbReference type="InterPro" id="IPR003593">
    <property type="entry name" value="AAA+_ATPase"/>
</dbReference>
<dbReference type="InterPro" id="IPR023400">
    <property type="entry name" value="RecA_C_sf"/>
</dbReference>
<comment type="subcellular location">
    <subcellularLocation>
        <location evidence="7">Cytoplasm</location>
    </subcellularLocation>
</comment>
<evidence type="ECO:0000259" key="11">
    <source>
        <dbReference type="PROSITE" id="PS50162"/>
    </source>
</evidence>
<dbReference type="Pfam" id="PF21096">
    <property type="entry name" value="RecA_C"/>
    <property type="match status" value="1"/>
</dbReference>
<dbReference type="InterPro" id="IPR049261">
    <property type="entry name" value="RecA-like_C"/>
</dbReference>
<evidence type="ECO:0000256" key="1">
    <source>
        <dbReference type="ARBA" id="ARBA00009391"/>
    </source>
</evidence>
<dbReference type="GO" id="GO:0140664">
    <property type="term" value="F:ATP-dependent DNA damage sensor activity"/>
    <property type="evidence" value="ECO:0007669"/>
    <property type="project" value="InterPro"/>
</dbReference>
<feature type="binding site" evidence="7">
    <location>
        <begin position="64"/>
        <end position="71"/>
    </location>
    <ligand>
        <name>ATP</name>
        <dbReference type="ChEBI" id="CHEBI:30616"/>
    </ligand>
</feature>
<dbReference type="PROSITE" id="PS50162">
    <property type="entry name" value="RECA_2"/>
    <property type="match status" value="1"/>
</dbReference>
<evidence type="ECO:0000256" key="4">
    <source>
        <dbReference type="ARBA" id="ARBA00022840"/>
    </source>
</evidence>
<keyword evidence="7 8" id="KW-0742">SOS response</keyword>
<dbReference type="GO" id="GO:0003684">
    <property type="term" value="F:damaged DNA binding"/>
    <property type="evidence" value="ECO:0007669"/>
    <property type="project" value="UniProtKB-UniRule"/>
</dbReference>
<evidence type="ECO:0000256" key="8">
    <source>
        <dbReference type="RuleBase" id="RU000526"/>
    </source>
</evidence>
<dbReference type="InterPro" id="IPR027417">
    <property type="entry name" value="P-loop_NTPase"/>
</dbReference>
<dbReference type="FunFam" id="3.40.50.300:FF:000087">
    <property type="entry name" value="Recombinase RecA"/>
    <property type="match status" value="1"/>
</dbReference>
<organism evidence="13 14">
    <name type="scientific">Paenibacillus lycopersici</name>
    <dbReference type="NCBI Taxonomy" id="2704462"/>
    <lineage>
        <taxon>Bacteria</taxon>
        <taxon>Bacillati</taxon>
        <taxon>Bacillota</taxon>
        <taxon>Bacilli</taxon>
        <taxon>Bacillales</taxon>
        <taxon>Paenibacillaceae</taxon>
        <taxon>Paenibacillus</taxon>
    </lineage>
</organism>
<dbReference type="GO" id="GO:0006310">
    <property type="term" value="P:DNA recombination"/>
    <property type="evidence" value="ECO:0007669"/>
    <property type="project" value="UniProtKB-UniRule"/>
</dbReference>
<dbReference type="RefSeq" id="WP_162357205.1">
    <property type="nucleotide sequence ID" value="NZ_CP048209.1"/>
</dbReference>
<evidence type="ECO:0000256" key="3">
    <source>
        <dbReference type="ARBA" id="ARBA00022741"/>
    </source>
</evidence>
<dbReference type="PROSITE" id="PS00321">
    <property type="entry name" value="RECA_1"/>
    <property type="match status" value="1"/>
</dbReference>
<dbReference type="InterPro" id="IPR020584">
    <property type="entry name" value="DNA_recomb/repair_RecA_CS"/>
</dbReference>
<comment type="function">
    <text evidence="7">Can catalyze the hydrolysis of ATP in the presence of single-stranded DNA, the ATP-dependent uptake of single-stranded DNA by duplex DNA, and the ATP-dependent hybridization of homologous single-stranded DNAs. It interacts with LexA causing its activation and leading to its autocatalytic cleavage.</text>
</comment>
<feature type="domain" description="RecA family profile 1" evidence="11">
    <location>
        <begin position="34"/>
        <end position="193"/>
    </location>
</feature>
<dbReference type="GO" id="GO:0003697">
    <property type="term" value="F:single-stranded DNA binding"/>
    <property type="evidence" value="ECO:0007669"/>
    <property type="project" value="UniProtKB-UniRule"/>
</dbReference>
<dbReference type="Gene3D" id="3.40.50.300">
    <property type="entry name" value="P-loop containing nucleotide triphosphate hydrolases"/>
    <property type="match status" value="1"/>
</dbReference>
<dbReference type="GO" id="GO:0005829">
    <property type="term" value="C:cytosol"/>
    <property type="evidence" value="ECO:0007669"/>
    <property type="project" value="TreeGrafter"/>
</dbReference>
<gene>
    <name evidence="7 13" type="primary">recA</name>
    <name evidence="13" type="ORF">GXP70_12955</name>
</gene>
<keyword evidence="4 7" id="KW-0067">ATP-binding</keyword>
<protein>
    <recommendedName>
        <fullName evidence="2 7">Protein RecA</fullName>
    </recommendedName>
    <alternativeName>
        <fullName evidence="7 8">Recombinase A</fullName>
    </alternativeName>
</protein>
<keyword evidence="7" id="KW-0963">Cytoplasm</keyword>
<evidence type="ECO:0000259" key="12">
    <source>
        <dbReference type="PROSITE" id="PS50163"/>
    </source>
</evidence>
<dbReference type="SUPFAM" id="SSF52540">
    <property type="entry name" value="P-loop containing nucleoside triphosphate hydrolases"/>
    <property type="match status" value="1"/>
</dbReference>
<evidence type="ECO:0000256" key="10">
    <source>
        <dbReference type="SAM" id="MobiDB-lite"/>
    </source>
</evidence>
<dbReference type="PRINTS" id="PR00142">
    <property type="entry name" value="RECA"/>
</dbReference>
<dbReference type="InterPro" id="IPR020588">
    <property type="entry name" value="RecA_ATP-bd"/>
</dbReference>
<keyword evidence="6 7" id="KW-0233">DNA recombination</keyword>
<dbReference type="Pfam" id="PF00154">
    <property type="entry name" value="RecA_N"/>
    <property type="match status" value="1"/>
</dbReference>
<dbReference type="PANTHER" id="PTHR45900">
    <property type="entry name" value="RECA"/>
    <property type="match status" value="1"/>
</dbReference>
<dbReference type="HAMAP" id="MF_00268">
    <property type="entry name" value="RecA"/>
    <property type="match status" value="1"/>
</dbReference>
<evidence type="ECO:0000313" key="14">
    <source>
        <dbReference type="Proteomes" id="UP000476064"/>
    </source>
</evidence>
<dbReference type="SUPFAM" id="SSF54752">
    <property type="entry name" value="RecA protein, C-terminal domain"/>
    <property type="match status" value="1"/>
</dbReference>
<feature type="region of interest" description="Disordered" evidence="10">
    <location>
        <begin position="332"/>
        <end position="351"/>
    </location>
</feature>
<proteinExistence type="inferred from homology"/>
<dbReference type="EMBL" id="CP048209">
    <property type="protein sequence ID" value="QHT60765.1"/>
    <property type="molecule type" value="Genomic_DNA"/>
</dbReference>
<dbReference type="PANTHER" id="PTHR45900:SF1">
    <property type="entry name" value="MITOCHONDRIAL DNA REPAIR PROTEIN RECA HOMOLOG-RELATED"/>
    <property type="match status" value="1"/>
</dbReference>
<dbReference type="InterPro" id="IPR049428">
    <property type="entry name" value="RecA-like_N"/>
</dbReference>
<comment type="similarity">
    <text evidence="1 7 9">Belongs to the RecA family.</text>
</comment>
<dbReference type="InterPro" id="IPR013765">
    <property type="entry name" value="DNA_recomb/repair_RecA"/>
</dbReference>
<dbReference type="PROSITE" id="PS50163">
    <property type="entry name" value="RECA_3"/>
    <property type="match status" value="1"/>
</dbReference>
<feature type="domain" description="RecA family profile 2" evidence="12">
    <location>
        <begin position="198"/>
        <end position="271"/>
    </location>
</feature>
<dbReference type="GO" id="GO:0006281">
    <property type="term" value="P:DNA repair"/>
    <property type="evidence" value="ECO:0007669"/>
    <property type="project" value="UniProtKB-UniRule"/>
</dbReference>
<dbReference type="CDD" id="cd00983">
    <property type="entry name" value="RecA"/>
    <property type="match status" value="1"/>
</dbReference>
<evidence type="ECO:0000256" key="2">
    <source>
        <dbReference type="ARBA" id="ARBA00015553"/>
    </source>
</evidence>